<dbReference type="OrthoDB" id="9800355at2"/>
<dbReference type="InterPro" id="IPR036390">
    <property type="entry name" value="WH_DNA-bd_sf"/>
</dbReference>
<dbReference type="RefSeq" id="WP_020875703.1">
    <property type="nucleotide sequence ID" value="NZ_ATHJ01000057.1"/>
</dbReference>
<protein>
    <submittedName>
        <fullName evidence="3">Transcriptional regulator, ArsR family</fullName>
    </submittedName>
</protein>
<dbReference type="SUPFAM" id="SSF46785">
    <property type="entry name" value="Winged helix' DNA-binding domain"/>
    <property type="match status" value="1"/>
</dbReference>
<accession>S7U2Y0</accession>
<dbReference type="PANTHER" id="PTHR40663">
    <property type="match status" value="1"/>
</dbReference>
<dbReference type="EMBL" id="ATHJ01000057">
    <property type="protein sequence ID" value="EPR43330.1"/>
    <property type="molecule type" value="Genomic_DNA"/>
</dbReference>
<evidence type="ECO:0000313" key="3">
    <source>
        <dbReference type="EMBL" id="EPR43330.1"/>
    </source>
</evidence>
<organism evidence="3 4">
    <name type="scientific">Desulfococcus multivorans DSM 2059</name>
    <dbReference type="NCBI Taxonomy" id="1121405"/>
    <lineage>
        <taxon>Bacteria</taxon>
        <taxon>Pseudomonadati</taxon>
        <taxon>Thermodesulfobacteriota</taxon>
        <taxon>Desulfobacteria</taxon>
        <taxon>Desulfobacterales</taxon>
        <taxon>Desulfococcaceae</taxon>
        <taxon>Desulfococcus</taxon>
    </lineage>
</organism>
<evidence type="ECO:0000313" key="4">
    <source>
        <dbReference type="Proteomes" id="UP000014977"/>
    </source>
</evidence>
<sequence length="93" mass="10919">MPTIREQMIDVLSEGEHDVYEISQRLGIQEKAVYQHLSHITKSLTHRKHRLKIVPAACISCGFTFKERSRFKKPGRCPLCRSERIRQPRYAII</sequence>
<keyword evidence="4" id="KW-1185">Reference proteome</keyword>
<evidence type="ECO:0000259" key="1">
    <source>
        <dbReference type="Pfam" id="PF21476"/>
    </source>
</evidence>
<dbReference type="STRING" id="897.B2D07_08790"/>
<dbReference type="Pfam" id="PF23470">
    <property type="entry name" value="Zn_ribbon_PF0610"/>
    <property type="match status" value="1"/>
</dbReference>
<dbReference type="Proteomes" id="UP000014977">
    <property type="component" value="Unassembled WGS sequence"/>
</dbReference>
<name>S7U2Y0_DESML</name>
<comment type="caution">
    <text evidence="3">The sequence shown here is derived from an EMBL/GenBank/DDBJ whole genome shotgun (WGS) entry which is preliminary data.</text>
</comment>
<dbReference type="InterPro" id="IPR049159">
    <property type="entry name" value="PF0610-like_wHTH_N"/>
</dbReference>
<dbReference type="InterPro" id="IPR038767">
    <property type="entry name" value="PF0610-like"/>
</dbReference>
<reference evidence="3 4" key="1">
    <citation type="journal article" date="2013" name="Genome Announc.">
        <title>Draft genome sequences for three mercury-methylating, sulfate-reducing bacteria.</title>
        <authorList>
            <person name="Brown S.D."/>
            <person name="Hurt R.A.Jr."/>
            <person name="Gilmour C.C."/>
            <person name="Elias D.A."/>
        </authorList>
    </citation>
    <scope>NUCLEOTIDE SEQUENCE [LARGE SCALE GENOMIC DNA]</scope>
    <source>
        <strain evidence="3 4">DSM 2059</strain>
    </source>
</reference>
<dbReference type="Pfam" id="PF21476">
    <property type="entry name" value="PF0610-like_N"/>
    <property type="match status" value="1"/>
</dbReference>
<feature type="domain" description="PF0610-like winged HTH N-terminal" evidence="1">
    <location>
        <begin position="3"/>
        <end position="50"/>
    </location>
</feature>
<dbReference type="InterPro" id="IPR036388">
    <property type="entry name" value="WH-like_DNA-bd_sf"/>
</dbReference>
<dbReference type="eggNOG" id="COG3357">
    <property type="taxonomic scope" value="Bacteria"/>
</dbReference>
<proteinExistence type="predicted"/>
<feature type="domain" description="PF0610-like rubredoxin-like zinc beta-ribbon C-terminal" evidence="2">
    <location>
        <begin position="55"/>
        <end position="92"/>
    </location>
</feature>
<dbReference type="Gene3D" id="1.10.10.10">
    <property type="entry name" value="Winged helix-like DNA-binding domain superfamily/Winged helix DNA-binding domain"/>
    <property type="match status" value="1"/>
</dbReference>
<dbReference type="InterPro" id="IPR057022">
    <property type="entry name" value="PF0610-like_Zn_ribbon_C"/>
</dbReference>
<gene>
    <name evidence="3" type="ORF">dsmv_1356</name>
</gene>
<dbReference type="PANTHER" id="PTHR40663:SF2">
    <property type="entry name" value="TRANSCRIPTIONAL REGULATOR"/>
    <property type="match status" value="1"/>
</dbReference>
<evidence type="ECO:0000259" key="2">
    <source>
        <dbReference type="Pfam" id="PF23470"/>
    </source>
</evidence>
<dbReference type="AlphaFoldDB" id="S7U2Y0"/>